<evidence type="ECO:0000256" key="2">
    <source>
        <dbReference type="ARBA" id="ARBA00022980"/>
    </source>
</evidence>
<evidence type="ECO:0000256" key="4">
    <source>
        <dbReference type="ARBA" id="ARBA00035201"/>
    </source>
</evidence>
<dbReference type="AlphaFoldDB" id="A0A7C2PJH3"/>
<dbReference type="HAMAP" id="MF_01366">
    <property type="entry name" value="Ribosomal_uL13"/>
    <property type="match status" value="1"/>
</dbReference>
<comment type="caution">
    <text evidence="8">The sequence shown here is derived from an EMBL/GenBank/DDBJ whole genome shotgun (WGS) entry which is preliminary data.</text>
</comment>
<evidence type="ECO:0000256" key="3">
    <source>
        <dbReference type="ARBA" id="ARBA00023274"/>
    </source>
</evidence>
<keyword evidence="2 5" id="KW-0689">Ribosomal protein</keyword>
<dbReference type="PANTHER" id="PTHR11545">
    <property type="entry name" value="RIBOSOMAL PROTEIN L13"/>
    <property type="match status" value="1"/>
</dbReference>
<dbReference type="GO" id="GO:0003735">
    <property type="term" value="F:structural constituent of ribosome"/>
    <property type="evidence" value="ECO:0007669"/>
    <property type="project" value="InterPro"/>
</dbReference>
<comment type="similarity">
    <text evidence="1 5 6">Belongs to the universal ribosomal protein uL13 family.</text>
</comment>
<dbReference type="NCBIfam" id="TIGR01066">
    <property type="entry name" value="rplM_bact"/>
    <property type="match status" value="1"/>
</dbReference>
<dbReference type="GO" id="GO:0006412">
    <property type="term" value="P:translation"/>
    <property type="evidence" value="ECO:0007669"/>
    <property type="project" value="UniProtKB-UniRule"/>
</dbReference>
<name>A0A7C2PJH3_UNCW3</name>
<evidence type="ECO:0000256" key="6">
    <source>
        <dbReference type="RuleBase" id="RU003877"/>
    </source>
</evidence>
<dbReference type="EMBL" id="DSOL01000011">
    <property type="protein sequence ID" value="HEN27159.1"/>
    <property type="molecule type" value="Genomic_DNA"/>
</dbReference>
<dbReference type="InterPro" id="IPR023563">
    <property type="entry name" value="Ribosomal_uL13_CS"/>
</dbReference>
<dbReference type="PANTHER" id="PTHR11545:SF2">
    <property type="entry name" value="LARGE RIBOSOMAL SUBUNIT PROTEIN UL13M"/>
    <property type="match status" value="1"/>
</dbReference>
<dbReference type="PIRSF" id="PIRSF002181">
    <property type="entry name" value="Ribosomal_L13"/>
    <property type="match status" value="1"/>
</dbReference>
<organism evidence="8">
    <name type="scientific">candidate division WOR-3 bacterium</name>
    <dbReference type="NCBI Taxonomy" id="2052148"/>
    <lineage>
        <taxon>Bacteria</taxon>
        <taxon>Bacteria division WOR-3</taxon>
    </lineage>
</organism>
<gene>
    <name evidence="5 7" type="primary">rplM</name>
    <name evidence="8" type="ORF">ENQ77_00490</name>
</gene>
<dbReference type="InterPro" id="IPR036899">
    <property type="entry name" value="Ribosomal_uL13_sf"/>
</dbReference>
<keyword evidence="3 5" id="KW-0687">Ribonucleoprotein</keyword>
<dbReference type="Pfam" id="PF00572">
    <property type="entry name" value="Ribosomal_L13"/>
    <property type="match status" value="1"/>
</dbReference>
<dbReference type="FunFam" id="3.90.1180.10:FF:000001">
    <property type="entry name" value="50S ribosomal protein L13"/>
    <property type="match status" value="1"/>
</dbReference>
<comment type="function">
    <text evidence="5 7">This protein is one of the early assembly proteins of the 50S ribosomal subunit, although it is not seen to bind rRNA by itself. It is important during the early stages of 50S assembly.</text>
</comment>
<dbReference type="InterPro" id="IPR005823">
    <property type="entry name" value="Ribosomal_uL13_bac-type"/>
</dbReference>
<sequence>MRTFLPKVEQIERKWFLIDASGIELGRLASRIALLLQGKRKRIYTPHIDTGDFVVVINAEKVVLTGKKLDQKVYYHHSNYPGGLKARTARQILATHPERLIELAVKRMLPKNKLGRRMFLRLKVYKGSEHPHKAQNPQQIDILKIN</sequence>
<dbReference type="Gene3D" id="3.90.1180.10">
    <property type="entry name" value="Ribosomal protein L13"/>
    <property type="match status" value="1"/>
</dbReference>
<dbReference type="SUPFAM" id="SSF52161">
    <property type="entry name" value="Ribosomal protein L13"/>
    <property type="match status" value="1"/>
</dbReference>
<evidence type="ECO:0000256" key="1">
    <source>
        <dbReference type="ARBA" id="ARBA00006227"/>
    </source>
</evidence>
<evidence type="ECO:0000256" key="5">
    <source>
        <dbReference type="HAMAP-Rule" id="MF_01366"/>
    </source>
</evidence>
<protein>
    <recommendedName>
        <fullName evidence="4 5">Large ribosomal subunit protein uL13</fullName>
    </recommendedName>
</protein>
<dbReference type="PROSITE" id="PS00783">
    <property type="entry name" value="RIBOSOMAL_L13"/>
    <property type="match status" value="1"/>
</dbReference>
<dbReference type="GO" id="GO:0022625">
    <property type="term" value="C:cytosolic large ribosomal subunit"/>
    <property type="evidence" value="ECO:0007669"/>
    <property type="project" value="TreeGrafter"/>
</dbReference>
<comment type="subunit">
    <text evidence="5">Part of the 50S ribosomal subunit.</text>
</comment>
<accession>A0A7C2PJH3</accession>
<proteinExistence type="inferred from homology"/>
<reference evidence="8" key="1">
    <citation type="journal article" date="2020" name="mSystems">
        <title>Genome- and Community-Level Interaction Insights into Carbon Utilization and Element Cycling Functions of Hydrothermarchaeota in Hydrothermal Sediment.</title>
        <authorList>
            <person name="Zhou Z."/>
            <person name="Liu Y."/>
            <person name="Xu W."/>
            <person name="Pan J."/>
            <person name="Luo Z.H."/>
            <person name="Li M."/>
        </authorList>
    </citation>
    <scope>NUCLEOTIDE SEQUENCE [LARGE SCALE GENOMIC DNA]</scope>
    <source>
        <strain evidence="8">SpSt-34</strain>
    </source>
</reference>
<dbReference type="InterPro" id="IPR005822">
    <property type="entry name" value="Ribosomal_uL13"/>
</dbReference>
<dbReference type="GO" id="GO:0017148">
    <property type="term" value="P:negative regulation of translation"/>
    <property type="evidence" value="ECO:0007669"/>
    <property type="project" value="TreeGrafter"/>
</dbReference>
<evidence type="ECO:0000256" key="7">
    <source>
        <dbReference type="RuleBase" id="RU003878"/>
    </source>
</evidence>
<dbReference type="CDD" id="cd00392">
    <property type="entry name" value="Ribosomal_L13"/>
    <property type="match status" value="1"/>
</dbReference>
<dbReference type="GO" id="GO:0003729">
    <property type="term" value="F:mRNA binding"/>
    <property type="evidence" value="ECO:0007669"/>
    <property type="project" value="UniProtKB-ARBA"/>
</dbReference>
<evidence type="ECO:0000313" key="8">
    <source>
        <dbReference type="EMBL" id="HEN27159.1"/>
    </source>
</evidence>